<evidence type="ECO:0000256" key="1">
    <source>
        <dbReference type="SAM" id="Phobius"/>
    </source>
</evidence>
<dbReference type="Gene3D" id="2.60.40.10">
    <property type="entry name" value="Immunoglobulins"/>
    <property type="match status" value="1"/>
</dbReference>
<evidence type="ECO:0000313" key="2">
    <source>
        <dbReference type="EMBL" id="KAL1262302.1"/>
    </source>
</evidence>
<keyword evidence="3" id="KW-1185">Reference proteome</keyword>
<keyword evidence="1" id="KW-0472">Membrane</keyword>
<accession>A0ABR3MED6</accession>
<name>A0ABR3MED6_9TELE</name>
<protein>
    <submittedName>
        <fullName evidence="2">Uncharacterized protein</fullName>
    </submittedName>
</protein>
<comment type="caution">
    <text evidence="2">The sequence shown here is derived from an EMBL/GenBank/DDBJ whole genome shotgun (WGS) entry which is preliminary data.</text>
</comment>
<reference evidence="2 3" key="1">
    <citation type="submission" date="2023-09" db="EMBL/GenBank/DDBJ databases">
        <authorList>
            <person name="Wang M."/>
        </authorList>
    </citation>
    <scope>NUCLEOTIDE SEQUENCE [LARGE SCALE GENOMIC DNA]</scope>
    <source>
        <strain evidence="2">GT-2023</strain>
        <tissue evidence="2">Liver</tissue>
    </source>
</reference>
<gene>
    <name evidence="2" type="ORF">QQF64_007567</name>
</gene>
<feature type="transmembrane region" description="Helical" evidence="1">
    <location>
        <begin position="43"/>
        <end position="63"/>
    </location>
</feature>
<keyword evidence="1" id="KW-0812">Transmembrane</keyword>
<keyword evidence="1" id="KW-1133">Transmembrane helix</keyword>
<proteinExistence type="predicted"/>
<evidence type="ECO:0000313" key="3">
    <source>
        <dbReference type="Proteomes" id="UP001558613"/>
    </source>
</evidence>
<dbReference type="EMBL" id="JAYMGO010000014">
    <property type="protein sequence ID" value="KAL1262302.1"/>
    <property type="molecule type" value="Genomic_DNA"/>
</dbReference>
<dbReference type="InterPro" id="IPR013783">
    <property type="entry name" value="Ig-like_fold"/>
</dbReference>
<dbReference type="Proteomes" id="UP001558613">
    <property type="component" value="Unassembled WGS sequence"/>
</dbReference>
<organism evidence="2 3">
    <name type="scientific">Cirrhinus molitorella</name>
    <name type="common">mud carp</name>
    <dbReference type="NCBI Taxonomy" id="172907"/>
    <lineage>
        <taxon>Eukaryota</taxon>
        <taxon>Metazoa</taxon>
        <taxon>Chordata</taxon>
        <taxon>Craniata</taxon>
        <taxon>Vertebrata</taxon>
        <taxon>Euteleostomi</taxon>
        <taxon>Actinopterygii</taxon>
        <taxon>Neopterygii</taxon>
        <taxon>Teleostei</taxon>
        <taxon>Ostariophysi</taxon>
        <taxon>Cypriniformes</taxon>
        <taxon>Cyprinidae</taxon>
        <taxon>Labeoninae</taxon>
        <taxon>Labeonini</taxon>
        <taxon>Cirrhinus</taxon>
    </lineage>
</organism>
<sequence length="257" mass="28457">MSSELQVIAEGETIAPVTSTLTSAVTNSTHTSECMCSVSVEYVLVWCFQLMVLLGLLGGFHIYMRHTSGQRHSCCLPVKTLHETQSGTLLLGLVSSRKLDFREMMLIFGLMLLQTAACLDRFCRFDQSEPCYAALEHKLNLQMMLDAGEYDLKLIKIINNNTDDPICRVKNGKIKECDLYKNGTEVTVINGTLIKHVIRADSGNYRLEHYDGGRETSRGLQVIVEAPASEKSLSHGTVVAGVAKYLRAKEDMGPCMS</sequence>